<evidence type="ECO:0000313" key="11">
    <source>
        <dbReference type="Proteomes" id="UP000800235"/>
    </source>
</evidence>
<reference evidence="10" key="1">
    <citation type="journal article" date="2020" name="Stud. Mycol.">
        <title>101 Dothideomycetes genomes: a test case for predicting lifestyles and emergence of pathogens.</title>
        <authorList>
            <person name="Haridas S."/>
            <person name="Albert R."/>
            <person name="Binder M."/>
            <person name="Bloem J."/>
            <person name="Labutti K."/>
            <person name="Salamov A."/>
            <person name="Andreopoulos B."/>
            <person name="Baker S."/>
            <person name="Barry K."/>
            <person name="Bills G."/>
            <person name="Bluhm B."/>
            <person name="Cannon C."/>
            <person name="Castanera R."/>
            <person name="Culley D."/>
            <person name="Daum C."/>
            <person name="Ezra D."/>
            <person name="Gonzalez J."/>
            <person name="Henrissat B."/>
            <person name="Kuo A."/>
            <person name="Liang C."/>
            <person name="Lipzen A."/>
            <person name="Lutzoni F."/>
            <person name="Magnuson J."/>
            <person name="Mondo S."/>
            <person name="Nolan M."/>
            <person name="Ohm R."/>
            <person name="Pangilinan J."/>
            <person name="Park H.-J."/>
            <person name="Ramirez L."/>
            <person name="Alfaro M."/>
            <person name="Sun H."/>
            <person name="Tritt A."/>
            <person name="Yoshinaga Y."/>
            <person name="Zwiers L.-H."/>
            <person name="Turgeon B."/>
            <person name="Goodwin S."/>
            <person name="Spatafora J."/>
            <person name="Crous P."/>
            <person name="Grigoriev I."/>
        </authorList>
    </citation>
    <scope>NUCLEOTIDE SEQUENCE</scope>
    <source>
        <strain evidence="10">CBS 130266</strain>
    </source>
</reference>
<comment type="caution">
    <text evidence="10">The sequence shown here is derived from an EMBL/GenBank/DDBJ whole genome shotgun (WGS) entry which is preliminary data.</text>
</comment>
<proteinExistence type="inferred from homology"/>
<dbReference type="AlphaFoldDB" id="A0A9P4NE26"/>
<evidence type="ECO:0000256" key="4">
    <source>
        <dbReference type="ARBA" id="ARBA00022454"/>
    </source>
</evidence>
<dbReference type="SMART" id="SM00428">
    <property type="entry name" value="H3"/>
    <property type="match status" value="1"/>
</dbReference>
<dbReference type="InterPro" id="IPR000164">
    <property type="entry name" value="Histone_H3/CENP-A"/>
</dbReference>
<sequence>MARTKVPAQKSAGQYIATKAPRKRPAGLEGPNRRPKQKPAARALLEIRKYQRLTEFLISKKAFQRLIREIMEQLYPGHEFKFQRVAIEALQEAAEAIITAEFEVTNLLAIHASRITINTKDMRLARTIRETFIGGATSYNIGHGKKAF</sequence>
<keyword evidence="5" id="KW-0238">DNA-binding</keyword>
<evidence type="ECO:0000256" key="1">
    <source>
        <dbReference type="ARBA" id="ARBA00004123"/>
    </source>
</evidence>
<organism evidence="10 11">
    <name type="scientific">Tothia fuscella</name>
    <dbReference type="NCBI Taxonomy" id="1048955"/>
    <lineage>
        <taxon>Eukaryota</taxon>
        <taxon>Fungi</taxon>
        <taxon>Dikarya</taxon>
        <taxon>Ascomycota</taxon>
        <taxon>Pezizomycotina</taxon>
        <taxon>Dothideomycetes</taxon>
        <taxon>Pleosporomycetidae</taxon>
        <taxon>Venturiales</taxon>
        <taxon>Cylindrosympodiaceae</taxon>
        <taxon>Tothia</taxon>
    </lineage>
</organism>
<dbReference type="InterPro" id="IPR009072">
    <property type="entry name" value="Histone-fold"/>
</dbReference>
<keyword evidence="11" id="KW-1185">Reference proteome</keyword>
<accession>A0A9P4NE26</accession>
<dbReference type="GO" id="GO:0046982">
    <property type="term" value="F:protein heterodimerization activity"/>
    <property type="evidence" value="ECO:0007669"/>
    <property type="project" value="InterPro"/>
</dbReference>
<evidence type="ECO:0000256" key="6">
    <source>
        <dbReference type="ARBA" id="ARBA00023242"/>
    </source>
</evidence>
<dbReference type="Gene3D" id="1.10.20.10">
    <property type="entry name" value="Histone, subunit A"/>
    <property type="match status" value="1"/>
</dbReference>
<evidence type="ECO:0000256" key="7">
    <source>
        <dbReference type="ARBA" id="ARBA00023269"/>
    </source>
</evidence>
<dbReference type="OrthoDB" id="420022at2759"/>
<dbReference type="Proteomes" id="UP000800235">
    <property type="component" value="Unassembled WGS sequence"/>
</dbReference>
<dbReference type="GO" id="GO:0000786">
    <property type="term" value="C:nucleosome"/>
    <property type="evidence" value="ECO:0007669"/>
    <property type="project" value="UniProtKB-KW"/>
</dbReference>
<dbReference type="PANTHER" id="PTHR45810:SF17">
    <property type="entry name" value="HISTONE H3-LIKE CENTROMERIC PROTEIN A"/>
    <property type="match status" value="1"/>
</dbReference>
<dbReference type="EMBL" id="MU007168">
    <property type="protein sequence ID" value="KAF2416185.1"/>
    <property type="molecule type" value="Genomic_DNA"/>
</dbReference>
<gene>
    <name evidence="10" type="ORF">EJ08DRAFT_703719</name>
</gene>
<keyword evidence="4" id="KW-0158">Chromosome</keyword>
<evidence type="ECO:0000256" key="5">
    <source>
        <dbReference type="ARBA" id="ARBA00023125"/>
    </source>
</evidence>
<feature type="domain" description="Core Histone H2A/H2B/H3" evidence="9">
    <location>
        <begin position="41"/>
        <end position="127"/>
    </location>
</feature>
<feature type="region of interest" description="Disordered" evidence="8">
    <location>
        <begin position="1"/>
        <end position="39"/>
    </location>
</feature>
<name>A0A9P4NE26_9PEZI</name>
<evidence type="ECO:0000259" key="9">
    <source>
        <dbReference type="Pfam" id="PF00125"/>
    </source>
</evidence>
<dbReference type="SUPFAM" id="SSF47113">
    <property type="entry name" value="Histone-fold"/>
    <property type="match status" value="1"/>
</dbReference>
<dbReference type="PRINTS" id="PR00622">
    <property type="entry name" value="HISTONEH3"/>
</dbReference>
<evidence type="ECO:0000256" key="3">
    <source>
        <dbReference type="ARBA" id="ARBA00010343"/>
    </source>
</evidence>
<dbReference type="InterPro" id="IPR007125">
    <property type="entry name" value="H2A/H2B/H3"/>
</dbReference>
<evidence type="ECO:0000256" key="8">
    <source>
        <dbReference type="SAM" id="MobiDB-lite"/>
    </source>
</evidence>
<dbReference type="CDD" id="cd22911">
    <property type="entry name" value="HFD_H3"/>
    <property type="match status" value="1"/>
</dbReference>
<comment type="similarity">
    <text evidence="3">Belongs to the histone H3 family.</text>
</comment>
<dbReference type="GO" id="GO:0030527">
    <property type="term" value="F:structural constituent of chromatin"/>
    <property type="evidence" value="ECO:0007669"/>
    <property type="project" value="InterPro"/>
</dbReference>
<keyword evidence="6" id="KW-0539">Nucleus</keyword>
<dbReference type="GO" id="GO:0003677">
    <property type="term" value="F:DNA binding"/>
    <property type="evidence" value="ECO:0007669"/>
    <property type="project" value="UniProtKB-KW"/>
</dbReference>
<protein>
    <submittedName>
        <fullName evidence="10">Histone-fold-containing protein</fullName>
    </submittedName>
</protein>
<dbReference type="GO" id="GO:0005634">
    <property type="term" value="C:nucleus"/>
    <property type="evidence" value="ECO:0007669"/>
    <property type="project" value="UniProtKB-SubCell"/>
</dbReference>
<evidence type="ECO:0000256" key="2">
    <source>
        <dbReference type="ARBA" id="ARBA00004286"/>
    </source>
</evidence>
<dbReference type="Pfam" id="PF00125">
    <property type="entry name" value="Histone"/>
    <property type="match status" value="1"/>
</dbReference>
<comment type="subcellular location">
    <subcellularLocation>
        <location evidence="2">Chromosome</location>
    </subcellularLocation>
    <subcellularLocation>
        <location evidence="1">Nucleus</location>
    </subcellularLocation>
</comment>
<evidence type="ECO:0000313" key="10">
    <source>
        <dbReference type="EMBL" id="KAF2416185.1"/>
    </source>
</evidence>
<keyword evidence="7" id="KW-0544">Nucleosome core</keyword>
<dbReference type="PANTHER" id="PTHR45810">
    <property type="entry name" value="HISTONE H3.2"/>
    <property type="match status" value="1"/>
</dbReference>